<evidence type="ECO:0000313" key="3">
    <source>
        <dbReference type="Proteomes" id="UP000005408"/>
    </source>
</evidence>
<dbReference type="OMA" id="ARCTQYF"/>
<proteinExistence type="predicted"/>
<dbReference type="PANTHER" id="PTHR35838">
    <property type="entry name" value="CHROMOSOME 21, WHOLE GENOME SHOTGUN SEQUENCE"/>
    <property type="match status" value="1"/>
</dbReference>
<dbReference type="EnsemblMetazoa" id="G32704.4">
    <property type="protein sequence ID" value="G32704.4:cds"/>
    <property type="gene ID" value="G32704"/>
</dbReference>
<sequence>MSVLGEKSSTLTNSGSLPKIVISRASGSNPFDPHAHSQYAGEKLQVRLVTLDEKYRSHLLHQQIKAFEEKVYTSSDNFNVDMMLKMFRELARRCKGARDIYTIGGIRQAINQEIRKLRMRKRNKRLPVSEDIGNEADEMMEYFNWFFKNLSYLRELRNNFVSRIFNPLFKYFYNVSHNAPDRERSTDSAMSMSNLSVASHRSFDSGITGISGWSSFRFSDTESQASGDDDIHAARKHMISKAALQLLGRELRDVRSLYDTTELEKTAQRLALVKEQLDYLIDNEDNINHALFSQDSERVVSHLKVKNSRTYFLMRLIPDILVKCQICAWLARKWLEIDDNKTKDLKERLTKLVSLEDQLSRRLKMLSVDIQKHEKKLEKETNELQKLLKREERTNELEMTLHGYQNRERDLKEYMQKLENEKQELTNKLNNAIKEKRTGEYKSLQTMLERNKLQVYAMERQMGTLNFHKSIVDNDMQVELEVKANIIHFTNDVQDQCEELEKMLENEKKEKRTIQAALIPIAHDTEEIRDRLREKAYPVEDNEGIVAQYIGSSRIPLSTLSVKEIKRRFTADNPNPKHVPVFESPRKVNIFKTEIQPYPETPEYDW</sequence>
<keyword evidence="3" id="KW-1185">Reference proteome</keyword>
<dbReference type="OrthoDB" id="6121302at2759"/>
<dbReference type="Proteomes" id="UP000005408">
    <property type="component" value="Unassembled WGS sequence"/>
</dbReference>
<reference evidence="2" key="1">
    <citation type="submission" date="2022-08" db="UniProtKB">
        <authorList>
            <consortium name="EnsemblMetazoa"/>
        </authorList>
    </citation>
    <scope>IDENTIFICATION</scope>
    <source>
        <strain evidence="2">05x7-T-G4-1.051#20</strain>
    </source>
</reference>
<protein>
    <submittedName>
        <fullName evidence="2">Uncharacterized protein</fullName>
    </submittedName>
</protein>
<evidence type="ECO:0000313" key="2">
    <source>
        <dbReference type="EnsemblMetazoa" id="G32704.4:cds"/>
    </source>
</evidence>
<name>A0A8W8MF27_MAGGI</name>
<dbReference type="EnsemblMetazoa" id="G32704.6">
    <property type="protein sequence ID" value="G32704.6:cds"/>
    <property type="gene ID" value="G32704"/>
</dbReference>
<dbReference type="AlphaFoldDB" id="A0A8W8MF27"/>
<keyword evidence="1" id="KW-0175">Coiled coil</keyword>
<feature type="coiled-coil region" evidence="1">
    <location>
        <begin position="490"/>
        <end position="517"/>
    </location>
</feature>
<evidence type="ECO:0000256" key="1">
    <source>
        <dbReference type="SAM" id="Coils"/>
    </source>
</evidence>
<feature type="coiled-coil region" evidence="1">
    <location>
        <begin position="356"/>
        <end position="435"/>
    </location>
</feature>
<dbReference type="PANTHER" id="PTHR35838:SF1">
    <property type="entry name" value="TRICHOHYALIN-LIKE"/>
    <property type="match status" value="1"/>
</dbReference>
<organism evidence="2 3">
    <name type="scientific">Magallana gigas</name>
    <name type="common">Pacific oyster</name>
    <name type="synonym">Crassostrea gigas</name>
    <dbReference type="NCBI Taxonomy" id="29159"/>
    <lineage>
        <taxon>Eukaryota</taxon>
        <taxon>Metazoa</taxon>
        <taxon>Spiralia</taxon>
        <taxon>Lophotrochozoa</taxon>
        <taxon>Mollusca</taxon>
        <taxon>Bivalvia</taxon>
        <taxon>Autobranchia</taxon>
        <taxon>Pteriomorphia</taxon>
        <taxon>Ostreida</taxon>
        <taxon>Ostreoidea</taxon>
        <taxon>Ostreidae</taxon>
        <taxon>Magallana</taxon>
    </lineage>
</organism>
<accession>A0A8W8MF27</accession>